<comment type="caution">
    <text evidence="1">The sequence shown here is derived from an EMBL/GenBank/DDBJ whole genome shotgun (WGS) entry which is preliminary data.</text>
</comment>
<accession>A0ABV9YVN1</accession>
<evidence type="ECO:0008006" key="3">
    <source>
        <dbReference type="Google" id="ProtNLM"/>
    </source>
</evidence>
<dbReference type="RefSeq" id="WP_378039557.1">
    <property type="nucleotide sequence ID" value="NZ_JBHSIV010000064.1"/>
</dbReference>
<reference evidence="2" key="1">
    <citation type="journal article" date="2019" name="Int. J. Syst. Evol. Microbiol.">
        <title>The Global Catalogue of Microorganisms (GCM) 10K type strain sequencing project: providing services to taxonomists for standard genome sequencing and annotation.</title>
        <authorList>
            <consortium name="The Broad Institute Genomics Platform"/>
            <consortium name="The Broad Institute Genome Sequencing Center for Infectious Disease"/>
            <person name="Wu L."/>
            <person name="Ma J."/>
        </authorList>
    </citation>
    <scope>NUCLEOTIDE SEQUENCE [LARGE SCALE GENOMIC DNA]</scope>
    <source>
        <strain evidence="2">CGMCC 4.7093</strain>
    </source>
</reference>
<sequence>MGRAAGPVTPPWRALSARALEALAGARCTAVPRPARDAAEGADAVDALERGVAVLALALGEPVEVPDVTGARTEVALIHAARLTSGLGEAARALAWAATATGQEPAAEVADAVMSVALTLRILAELAMRAVPPTDPSR</sequence>
<evidence type="ECO:0000313" key="2">
    <source>
        <dbReference type="Proteomes" id="UP001595947"/>
    </source>
</evidence>
<organism evidence="1 2">
    <name type="scientific">Actinomycetospora atypica</name>
    <dbReference type="NCBI Taxonomy" id="1290095"/>
    <lineage>
        <taxon>Bacteria</taxon>
        <taxon>Bacillati</taxon>
        <taxon>Actinomycetota</taxon>
        <taxon>Actinomycetes</taxon>
        <taxon>Pseudonocardiales</taxon>
        <taxon>Pseudonocardiaceae</taxon>
        <taxon>Actinomycetospora</taxon>
    </lineage>
</organism>
<dbReference type="Proteomes" id="UP001595947">
    <property type="component" value="Unassembled WGS sequence"/>
</dbReference>
<name>A0ABV9YVN1_9PSEU</name>
<keyword evidence="2" id="KW-1185">Reference proteome</keyword>
<evidence type="ECO:0000313" key="1">
    <source>
        <dbReference type="EMBL" id="MFC5066249.1"/>
    </source>
</evidence>
<protein>
    <recommendedName>
        <fullName evidence="3">SAV-6107-like HEPN domain-containing protein</fullName>
    </recommendedName>
</protein>
<gene>
    <name evidence="1" type="ORF">ACFPBZ_28860</name>
</gene>
<dbReference type="EMBL" id="JBHSIV010000064">
    <property type="protein sequence ID" value="MFC5066249.1"/>
    <property type="molecule type" value="Genomic_DNA"/>
</dbReference>
<proteinExistence type="predicted"/>